<dbReference type="EMBL" id="CP002038">
    <property type="protein sequence ID" value="ADM97682.1"/>
    <property type="molecule type" value="Genomic_DNA"/>
</dbReference>
<dbReference type="CDD" id="cd00060">
    <property type="entry name" value="FHA"/>
    <property type="match status" value="1"/>
</dbReference>
<protein>
    <submittedName>
        <fullName evidence="3">Uncharacterized protein</fullName>
    </submittedName>
</protein>
<dbReference type="Pfam" id="PF00498">
    <property type="entry name" value="FHA"/>
    <property type="match status" value="1"/>
</dbReference>
<organism evidence="3 4">
    <name type="scientific">Dickeya dadantii (strain 3937)</name>
    <name type="common">Erwinia chrysanthemi (strain 3937)</name>
    <dbReference type="NCBI Taxonomy" id="198628"/>
    <lineage>
        <taxon>Bacteria</taxon>
        <taxon>Pseudomonadati</taxon>
        <taxon>Pseudomonadota</taxon>
        <taxon>Gammaproteobacteria</taxon>
        <taxon>Enterobacterales</taxon>
        <taxon>Pectobacteriaceae</taxon>
        <taxon>Dickeya</taxon>
    </lineage>
</organism>
<evidence type="ECO:0000313" key="3">
    <source>
        <dbReference type="EMBL" id="ADM97682.1"/>
    </source>
</evidence>
<dbReference type="InterPro" id="IPR000253">
    <property type="entry name" value="FHA_dom"/>
</dbReference>
<reference evidence="3 4" key="1">
    <citation type="journal article" date="2011" name="J. Bacteriol.">
        <title>Genome sequence of the plant-pathogenic bacterium Dickeya dadantii 3937.</title>
        <authorList>
            <person name="Glasner J.D."/>
            <person name="Yang C.H."/>
            <person name="Reverchon S."/>
            <person name="Hugouvieux-Cotte-Pattat N."/>
            <person name="Condemine G."/>
            <person name="Bohin J.P."/>
            <person name="Van Gijsegem F."/>
            <person name="Yang S."/>
            <person name="Franza T."/>
            <person name="Expert D."/>
            <person name="Plunkett G. III"/>
            <person name="San Francisco M.J."/>
            <person name="Charkowski A.O."/>
            <person name="Py B."/>
            <person name="Bell K."/>
            <person name="Rauscher L."/>
            <person name="Rodriguez-Palenzuela P."/>
            <person name="Toussaint A."/>
            <person name="Holeva M.C."/>
            <person name="He S.Y."/>
            <person name="Douet V."/>
            <person name="Boccara M."/>
            <person name="Blanco C."/>
            <person name="Toth I."/>
            <person name="Anderson B.D."/>
            <person name="Biehl B.S."/>
            <person name="Mau B."/>
            <person name="Flynn S.M."/>
            <person name="Barras F."/>
            <person name="Lindeberg M."/>
            <person name="Birch P.R."/>
            <person name="Tsuyumu S."/>
            <person name="Shi X."/>
            <person name="Hibbing M."/>
            <person name="Yap M.N."/>
            <person name="Carpentier M."/>
            <person name="Dassa E."/>
            <person name="Umehara M."/>
            <person name="Kim J.F."/>
            <person name="Rusch M."/>
            <person name="Soni P."/>
            <person name="Mayhew G.F."/>
            <person name="Fouts D.E."/>
            <person name="Gill S.R."/>
            <person name="Blattner F.R."/>
            <person name="Keen N.T."/>
            <person name="Perna N.T."/>
        </authorList>
    </citation>
    <scope>NUCLEOTIDE SEQUENCE [LARGE SCALE GENOMIC DNA]</scope>
    <source>
        <strain evidence="3 4">3937</strain>
    </source>
</reference>
<evidence type="ECO:0000259" key="2">
    <source>
        <dbReference type="Pfam" id="PF20232"/>
    </source>
</evidence>
<dbReference type="InterPro" id="IPR008984">
    <property type="entry name" value="SMAD_FHA_dom_sf"/>
</dbReference>
<evidence type="ECO:0000313" key="4">
    <source>
        <dbReference type="Proteomes" id="UP000006859"/>
    </source>
</evidence>
<dbReference type="Proteomes" id="UP000006859">
    <property type="component" value="Chromosome"/>
</dbReference>
<dbReference type="AlphaFoldDB" id="E0SGN3"/>
<dbReference type="STRING" id="198628.Dda3937_00812"/>
<name>E0SGN3_DICD3</name>
<dbReference type="NCBIfam" id="TIGR03354">
    <property type="entry name" value="VI_FHA"/>
    <property type="match status" value="1"/>
</dbReference>
<dbReference type="SUPFAM" id="SSF49879">
    <property type="entry name" value="SMAD/FHA domain"/>
    <property type="match status" value="1"/>
</dbReference>
<dbReference type="InterPro" id="IPR017735">
    <property type="entry name" value="T6SS_FHA"/>
</dbReference>
<dbReference type="eggNOG" id="COG3456">
    <property type="taxonomic scope" value="Bacteria"/>
</dbReference>
<dbReference type="Gene3D" id="2.60.200.20">
    <property type="match status" value="1"/>
</dbReference>
<dbReference type="Pfam" id="PF20232">
    <property type="entry name" value="T6SS_FHA_C"/>
    <property type="match status" value="1"/>
</dbReference>
<dbReference type="eggNOG" id="COG1716">
    <property type="taxonomic scope" value="Bacteria"/>
</dbReference>
<dbReference type="HOGENOM" id="CLU_051329_1_0_6"/>
<evidence type="ECO:0000259" key="1">
    <source>
        <dbReference type="Pfam" id="PF00498"/>
    </source>
</evidence>
<sequence length="426" mass="47435">MEQLSRAATRRPVCDDLCAGVIVNENNPLTLVVLNSEQLDINSQVQHRFDHRGGTLGASEKDQWQLRDRLGAVLPEHARIELQDGHFCVCDLSGQTFINGALSPIGRDRRVSLEHGDELVIGPFRLGVYLEDPAREQDIDQVLGQRPGDVLEGWLDEERHSPTVEETTASRFNDPLWALQQEQSRSPLATEGERGDELPASLSSFSAVEDTMDQKFVELPTIDSPHAGAGLGGQVDAVTLAPLLRGLGVSLNTGDEQQLRDMLEEMGRSLKAMVEGLLTLQADQAALADTHLRPIEDNPLRLGLDYTDTLSLLFADDKSPVHLSAPAAVSEVLSNMQAHHRANQQAIAVALESILQAFSPAALLGRFEHYRRSGERQALDDGWAWQMYQHYYRELTSPRQQGFQKLFHQVYAQAYDRAVRQQQEQK</sequence>
<feature type="domain" description="FHA" evidence="1">
    <location>
        <begin position="55"/>
        <end position="122"/>
    </location>
</feature>
<gene>
    <name evidence="3" type="ordered locus">Dda3937_00812</name>
</gene>
<dbReference type="KEGG" id="ddd:Dda3937_00812"/>
<proteinExistence type="predicted"/>
<dbReference type="InterPro" id="IPR046883">
    <property type="entry name" value="T6SS_FHA_C"/>
</dbReference>
<accession>E0SGN3</accession>
<feature type="domain" description="Type VI secretion system FHA" evidence="2">
    <location>
        <begin position="245"/>
        <end position="417"/>
    </location>
</feature>
<keyword evidence="4" id="KW-1185">Reference proteome</keyword>